<dbReference type="RefSeq" id="WP_193436120.1">
    <property type="nucleotide sequence ID" value="NZ_CP063144.1"/>
</dbReference>
<dbReference type="AlphaFoldDB" id="A0A7M1UQ02"/>
<dbReference type="Proteomes" id="UP000593766">
    <property type="component" value="Chromosome"/>
</dbReference>
<dbReference type="PANTHER" id="PTHR14911">
    <property type="entry name" value="THUMP DOMAIN-CONTAINING"/>
    <property type="match status" value="1"/>
</dbReference>
<protein>
    <submittedName>
        <fullName evidence="2">RNA methyltransferase</fullName>
    </submittedName>
</protein>
<dbReference type="Pfam" id="PF01170">
    <property type="entry name" value="UPF0020"/>
    <property type="match status" value="1"/>
</dbReference>
<keyword evidence="3" id="KW-1185">Reference proteome</keyword>
<dbReference type="CDD" id="cd02440">
    <property type="entry name" value="AdoMet_MTases"/>
    <property type="match status" value="1"/>
</dbReference>
<accession>A0A7M1UQ02</accession>
<organism evidence="2 3">
    <name type="scientific">Thermosphaera chiliense</name>
    <dbReference type="NCBI Taxonomy" id="3402707"/>
    <lineage>
        <taxon>Archaea</taxon>
        <taxon>Thermoproteota</taxon>
        <taxon>Thermoprotei</taxon>
        <taxon>Desulfurococcales</taxon>
        <taxon>Desulfurococcaceae</taxon>
        <taxon>Thermosphaera</taxon>
    </lineage>
</organism>
<dbReference type="PANTHER" id="PTHR14911:SF13">
    <property type="entry name" value="TRNA (GUANINE(6)-N2)-METHYLTRANSFERASE THUMP3"/>
    <property type="match status" value="1"/>
</dbReference>
<dbReference type="InterPro" id="IPR029063">
    <property type="entry name" value="SAM-dependent_MTases_sf"/>
</dbReference>
<dbReference type="GO" id="GO:0030488">
    <property type="term" value="P:tRNA methylation"/>
    <property type="evidence" value="ECO:0007669"/>
    <property type="project" value="TreeGrafter"/>
</dbReference>
<dbReference type="Gene3D" id="3.40.50.150">
    <property type="entry name" value="Vaccinia Virus protein VP39"/>
    <property type="match status" value="1"/>
</dbReference>
<dbReference type="PROSITE" id="PS00092">
    <property type="entry name" value="N6_MTASE"/>
    <property type="match status" value="1"/>
</dbReference>
<evidence type="ECO:0000313" key="2">
    <source>
        <dbReference type="EMBL" id="QOR94320.1"/>
    </source>
</evidence>
<dbReference type="InterPro" id="IPR002052">
    <property type="entry name" value="DNA_methylase_N6_adenine_CS"/>
</dbReference>
<dbReference type="KEGG" id="tcs:IMZ38_06835"/>
<evidence type="ECO:0000313" key="3">
    <source>
        <dbReference type="Proteomes" id="UP000593766"/>
    </source>
</evidence>
<dbReference type="GO" id="GO:0016423">
    <property type="term" value="F:tRNA (guanine) methyltransferase activity"/>
    <property type="evidence" value="ECO:0007669"/>
    <property type="project" value="TreeGrafter"/>
</dbReference>
<sequence>MKRCWNRLSEKQDVKQSRSTCIENPQLPYGEETPVYFVLNGSNEFLSTGELKALLETYGCKGGLSCTTMVCTGKVSPRILDRVMERSGFLKEAGILIGVDDPENPSLGFHLPSPVPQGWLHISIMKRTVGKNTVENYVLLISKSTGLSTSYSKGCEYRLIFSSGAVFLGVKTHGHKDSLPGLGKGFYKPFDRSIALNPRLAKALINLARAREGGVLADPFAGTGTIPIIASAIGIHPIAIELDWSLVHGMEKNLRHYKANAIPVLGDSTQVNLSSIDAVATDPPYGRGASTHGEDVASIYSQFIEKIPSWLGRNRYASFLAPLFLEDFIDDKIACTGLNLVGKYYDYVHSGLIRVVYVVKNV</sequence>
<feature type="domain" description="Ribosomal RNA large subunit methyltransferase K/L-like methyltransferase" evidence="1">
    <location>
        <begin position="187"/>
        <end position="313"/>
    </location>
</feature>
<dbReference type="GO" id="GO:0003676">
    <property type="term" value="F:nucleic acid binding"/>
    <property type="evidence" value="ECO:0007669"/>
    <property type="project" value="InterPro"/>
</dbReference>
<dbReference type="InterPro" id="IPR000241">
    <property type="entry name" value="RlmKL-like_Mtase"/>
</dbReference>
<name>A0A7M1UQ02_9CREN</name>
<dbReference type="GeneID" id="59455119"/>
<dbReference type="OrthoDB" id="7080at2157"/>
<dbReference type="SUPFAM" id="SSF53335">
    <property type="entry name" value="S-adenosyl-L-methionine-dependent methyltransferases"/>
    <property type="match status" value="1"/>
</dbReference>
<keyword evidence="2" id="KW-0489">Methyltransferase</keyword>
<keyword evidence="2" id="KW-0808">Transferase</keyword>
<proteinExistence type="predicted"/>
<gene>
    <name evidence="2" type="ORF">IMZ38_06835</name>
</gene>
<evidence type="ECO:0000259" key="1">
    <source>
        <dbReference type="Pfam" id="PF01170"/>
    </source>
</evidence>
<reference evidence="2 3" key="1">
    <citation type="submission" date="2020-10" db="EMBL/GenBank/DDBJ databases">
        <title>Complete genome sequence of Thermosphaera aggregans strain 3507.</title>
        <authorList>
            <person name="Zayulina K.S."/>
            <person name="Elcheninov A.G."/>
            <person name="Toshchakov S.V."/>
            <person name="Kublanov I.V."/>
            <person name="Kochetkova T.V."/>
        </authorList>
    </citation>
    <scope>NUCLEOTIDE SEQUENCE [LARGE SCALE GENOMIC DNA]</scope>
    <source>
        <strain evidence="2 3">3507</strain>
    </source>
</reference>
<dbReference type="EMBL" id="CP063144">
    <property type="protein sequence ID" value="QOR94320.1"/>
    <property type="molecule type" value="Genomic_DNA"/>
</dbReference>